<proteinExistence type="inferred from homology"/>
<evidence type="ECO:0000259" key="4">
    <source>
        <dbReference type="Pfam" id="PF00389"/>
    </source>
</evidence>
<evidence type="ECO:0000259" key="5">
    <source>
        <dbReference type="Pfam" id="PF02826"/>
    </source>
</evidence>
<comment type="caution">
    <text evidence="6">The sequence shown here is derived from an EMBL/GenBank/DDBJ whole genome shotgun (WGS) entry which is preliminary data.</text>
</comment>
<evidence type="ECO:0000313" key="6">
    <source>
        <dbReference type="EMBL" id="MXO64269.1"/>
    </source>
</evidence>
<dbReference type="PANTHER" id="PTHR43333:SF1">
    <property type="entry name" value="D-ISOMER SPECIFIC 2-HYDROXYACID DEHYDROGENASE NAD-BINDING DOMAIN-CONTAINING PROTEIN"/>
    <property type="match status" value="1"/>
</dbReference>
<protein>
    <submittedName>
        <fullName evidence="6">D-2-hydroxyacid dehydrogenase</fullName>
    </submittedName>
</protein>
<dbReference type="EMBL" id="WTYT01000001">
    <property type="protein sequence ID" value="MXO64269.1"/>
    <property type="molecule type" value="Genomic_DNA"/>
</dbReference>
<keyword evidence="1 3" id="KW-0560">Oxidoreductase</keyword>
<organism evidence="6 7">
    <name type="scientific">Altericroceibacterium endophyticum</name>
    <dbReference type="NCBI Taxonomy" id="1808508"/>
    <lineage>
        <taxon>Bacteria</taxon>
        <taxon>Pseudomonadati</taxon>
        <taxon>Pseudomonadota</taxon>
        <taxon>Alphaproteobacteria</taxon>
        <taxon>Sphingomonadales</taxon>
        <taxon>Erythrobacteraceae</taxon>
        <taxon>Altericroceibacterium</taxon>
    </lineage>
</organism>
<name>A0A6I4T2C0_9SPHN</name>
<dbReference type="Gene3D" id="3.40.50.720">
    <property type="entry name" value="NAD(P)-binding Rossmann-like Domain"/>
    <property type="match status" value="2"/>
</dbReference>
<dbReference type="Pfam" id="PF02826">
    <property type="entry name" value="2-Hacid_dh_C"/>
    <property type="match status" value="1"/>
</dbReference>
<dbReference type="PANTHER" id="PTHR43333">
    <property type="entry name" value="2-HACID_DH_C DOMAIN-CONTAINING PROTEIN"/>
    <property type="match status" value="1"/>
</dbReference>
<dbReference type="Pfam" id="PF00389">
    <property type="entry name" value="2-Hacid_dh"/>
    <property type="match status" value="1"/>
</dbReference>
<dbReference type="AlphaFoldDB" id="A0A6I4T2C0"/>
<evidence type="ECO:0000256" key="1">
    <source>
        <dbReference type="ARBA" id="ARBA00023002"/>
    </source>
</evidence>
<evidence type="ECO:0000256" key="2">
    <source>
        <dbReference type="ARBA" id="ARBA00023027"/>
    </source>
</evidence>
<dbReference type="OrthoDB" id="9787219at2"/>
<gene>
    <name evidence="6" type="ORF">GRI91_00645</name>
</gene>
<dbReference type="GO" id="GO:0051287">
    <property type="term" value="F:NAD binding"/>
    <property type="evidence" value="ECO:0007669"/>
    <property type="project" value="InterPro"/>
</dbReference>
<dbReference type="InterPro" id="IPR006139">
    <property type="entry name" value="D-isomer_2_OHA_DH_cat_dom"/>
</dbReference>
<dbReference type="InterPro" id="IPR006140">
    <property type="entry name" value="D-isomer_DH_NAD-bd"/>
</dbReference>
<keyword evidence="2" id="KW-0520">NAD</keyword>
<dbReference type="SUPFAM" id="SSF51735">
    <property type="entry name" value="NAD(P)-binding Rossmann-fold domains"/>
    <property type="match status" value="1"/>
</dbReference>
<sequence>MCAEKSVLNAVLPAICRSQIEGNLPEAIEPLWYDTPEQMVDLAPRADIGWFDQQDKQPMIAAIRLARDLKWLNTAIAGLDFIPEDLLRRDGLIITNGAGISSFAVAEFAVMGMLNIAKGYRQIVQAQDRHEWLHYAAGTRELSGSRALLLGYGAIGKALERMLGGFGVECVPVRRSAASGALGPDEWQARLSEFDWVIAAVPSTPETAGMIGDKELRAMGSEAVLVNIARGDVVDQAALVDALTEKRIGGAFLDVTSPEPLPEDHPLWSLENAHISMHLSALSQNSMFDRAAQRFCDNAHRFCAGDDLVARYDPQRGY</sequence>
<evidence type="ECO:0000313" key="7">
    <source>
        <dbReference type="Proteomes" id="UP000438476"/>
    </source>
</evidence>
<dbReference type="Proteomes" id="UP000438476">
    <property type="component" value="Unassembled WGS sequence"/>
</dbReference>
<accession>A0A6I4T2C0</accession>
<dbReference type="SUPFAM" id="SSF52283">
    <property type="entry name" value="Formate/glycerate dehydrogenase catalytic domain-like"/>
    <property type="match status" value="1"/>
</dbReference>
<dbReference type="CDD" id="cd05300">
    <property type="entry name" value="2-Hacid_dh_1"/>
    <property type="match status" value="1"/>
</dbReference>
<dbReference type="RefSeq" id="WP_160734722.1">
    <property type="nucleotide sequence ID" value="NZ_WTYT01000001.1"/>
</dbReference>
<dbReference type="GO" id="GO:0016616">
    <property type="term" value="F:oxidoreductase activity, acting on the CH-OH group of donors, NAD or NADP as acceptor"/>
    <property type="evidence" value="ECO:0007669"/>
    <property type="project" value="InterPro"/>
</dbReference>
<reference evidence="6 7" key="1">
    <citation type="submission" date="2019-12" db="EMBL/GenBank/DDBJ databases">
        <title>Genomic-based taxomic classification of the family Erythrobacteraceae.</title>
        <authorList>
            <person name="Xu L."/>
        </authorList>
    </citation>
    <scope>NUCLEOTIDE SEQUENCE [LARGE SCALE GENOMIC DNA]</scope>
    <source>
        <strain evidence="6 7">LMG 29518</strain>
    </source>
</reference>
<comment type="similarity">
    <text evidence="3">Belongs to the D-isomer specific 2-hydroxyacid dehydrogenase family.</text>
</comment>
<evidence type="ECO:0000256" key="3">
    <source>
        <dbReference type="RuleBase" id="RU003719"/>
    </source>
</evidence>
<feature type="domain" description="D-isomer specific 2-hydroxyacid dehydrogenase catalytic" evidence="4">
    <location>
        <begin position="37"/>
        <end position="306"/>
    </location>
</feature>
<feature type="domain" description="D-isomer specific 2-hydroxyacid dehydrogenase NAD-binding" evidence="5">
    <location>
        <begin position="111"/>
        <end position="279"/>
    </location>
</feature>
<keyword evidence="7" id="KW-1185">Reference proteome</keyword>
<dbReference type="InterPro" id="IPR036291">
    <property type="entry name" value="NAD(P)-bd_dom_sf"/>
</dbReference>